<evidence type="ECO:0000313" key="3">
    <source>
        <dbReference type="Proteomes" id="UP000466442"/>
    </source>
</evidence>
<feature type="signal peptide" evidence="1">
    <location>
        <begin position="1"/>
        <end position="20"/>
    </location>
</feature>
<comment type="caution">
    <text evidence="2">The sequence shown here is derived from an EMBL/GenBank/DDBJ whole genome shotgun (WGS) entry which is preliminary data.</text>
</comment>
<feature type="chain" id="PRO_5035859545" evidence="1">
    <location>
        <begin position="21"/>
        <end position="113"/>
    </location>
</feature>
<keyword evidence="3" id="KW-1185">Reference proteome</keyword>
<gene>
    <name evidence="2" type="ORF">GE061_007874</name>
</gene>
<reference evidence="2" key="1">
    <citation type="journal article" date="2021" name="Mol. Ecol. Resour.">
        <title>Apolygus lucorum genome provides insights into omnivorousness and mesophyll feeding.</title>
        <authorList>
            <person name="Liu Y."/>
            <person name="Liu H."/>
            <person name="Wang H."/>
            <person name="Huang T."/>
            <person name="Liu B."/>
            <person name="Yang B."/>
            <person name="Yin L."/>
            <person name="Li B."/>
            <person name="Zhang Y."/>
            <person name="Zhang S."/>
            <person name="Jiang F."/>
            <person name="Zhang X."/>
            <person name="Ren Y."/>
            <person name="Wang B."/>
            <person name="Wang S."/>
            <person name="Lu Y."/>
            <person name="Wu K."/>
            <person name="Fan W."/>
            <person name="Wang G."/>
        </authorList>
    </citation>
    <scope>NUCLEOTIDE SEQUENCE</scope>
    <source>
        <strain evidence="2">12Hb</strain>
    </source>
</reference>
<name>A0A8S9WN53_APOLU</name>
<evidence type="ECO:0000256" key="1">
    <source>
        <dbReference type="SAM" id="SignalP"/>
    </source>
</evidence>
<dbReference type="AlphaFoldDB" id="A0A8S9WN53"/>
<protein>
    <submittedName>
        <fullName evidence="2">Uncharacterized protein</fullName>
    </submittedName>
</protein>
<evidence type="ECO:0000313" key="2">
    <source>
        <dbReference type="EMBL" id="KAF6198127.1"/>
    </source>
</evidence>
<keyword evidence="1" id="KW-0732">Signal</keyword>
<dbReference type="Proteomes" id="UP000466442">
    <property type="component" value="Linkage Group LG16"/>
</dbReference>
<sequence>MVHKIGIFLAILAFIDGTLGGGPGKTSYSKYMELLKSALVRTNAVIVPETITNVVAIKQPRPNYVNLDVKFNGHPKNHLNSGVKWHCHMNFVVESMEKVVEIKGSGCGSVIPL</sequence>
<proteinExistence type="predicted"/>
<accession>A0A8S9WN53</accession>
<organism evidence="2 3">
    <name type="scientific">Apolygus lucorum</name>
    <name type="common">Small green plant bug</name>
    <name type="synonym">Lygocoris lucorum</name>
    <dbReference type="NCBI Taxonomy" id="248454"/>
    <lineage>
        <taxon>Eukaryota</taxon>
        <taxon>Metazoa</taxon>
        <taxon>Ecdysozoa</taxon>
        <taxon>Arthropoda</taxon>
        <taxon>Hexapoda</taxon>
        <taxon>Insecta</taxon>
        <taxon>Pterygota</taxon>
        <taxon>Neoptera</taxon>
        <taxon>Paraneoptera</taxon>
        <taxon>Hemiptera</taxon>
        <taxon>Heteroptera</taxon>
        <taxon>Panheteroptera</taxon>
        <taxon>Cimicomorpha</taxon>
        <taxon>Miridae</taxon>
        <taxon>Mirini</taxon>
        <taxon>Apolygus</taxon>
    </lineage>
</organism>
<dbReference type="EMBL" id="WIXP02000016">
    <property type="protein sequence ID" value="KAF6198127.1"/>
    <property type="molecule type" value="Genomic_DNA"/>
</dbReference>